<feature type="compositionally biased region" description="Basic and acidic residues" evidence="1">
    <location>
        <begin position="52"/>
        <end position="65"/>
    </location>
</feature>
<evidence type="ECO:0000313" key="4">
    <source>
        <dbReference type="Proteomes" id="UP000593932"/>
    </source>
</evidence>
<organism evidence="3 4">
    <name type="scientific">Novilysobacter avium</name>
    <dbReference type="NCBI Taxonomy" id="2781023"/>
    <lineage>
        <taxon>Bacteria</taxon>
        <taxon>Pseudomonadati</taxon>
        <taxon>Pseudomonadota</taxon>
        <taxon>Gammaproteobacteria</taxon>
        <taxon>Lysobacterales</taxon>
        <taxon>Lysobacteraceae</taxon>
        <taxon>Novilysobacter</taxon>
    </lineage>
</organism>
<evidence type="ECO:0000256" key="2">
    <source>
        <dbReference type="SAM" id="SignalP"/>
    </source>
</evidence>
<keyword evidence="4" id="KW-1185">Reference proteome</keyword>
<proteinExistence type="predicted"/>
<evidence type="ECO:0000256" key="1">
    <source>
        <dbReference type="SAM" id="MobiDB-lite"/>
    </source>
</evidence>
<accession>A0A7S6ULA8</accession>
<sequence length="86" mass="9045">MLRISMFLLIALMSSAAVAGEGSMSAPDGSDCPPGSSAEREAPAAAAADRTAPSRESKLTPDIHGDLPTNRSQSTRWHSFLPGMFR</sequence>
<feature type="chain" id="PRO_5045395770" description="Secreted protein" evidence="2">
    <location>
        <begin position="20"/>
        <end position="86"/>
    </location>
</feature>
<protein>
    <recommendedName>
        <fullName evidence="5">Secreted protein</fullName>
    </recommendedName>
</protein>
<dbReference type="Proteomes" id="UP000593932">
    <property type="component" value="Chromosome"/>
</dbReference>
<evidence type="ECO:0008006" key="5">
    <source>
        <dbReference type="Google" id="ProtNLM"/>
    </source>
</evidence>
<dbReference type="EMBL" id="CP063657">
    <property type="protein sequence ID" value="QOW22335.1"/>
    <property type="molecule type" value="Genomic_DNA"/>
</dbReference>
<feature type="region of interest" description="Disordered" evidence="1">
    <location>
        <begin position="20"/>
        <end position="86"/>
    </location>
</feature>
<evidence type="ECO:0000313" key="3">
    <source>
        <dbReference type="EMBL" id="QOW22335.1"/>
    </source>
</evidence>
<reference evidence="3 4" key="1">
    <citation type="submission" date="2020-10" db="EMBL/GenBank/DDBJ databases">
        <title>complete genome sequencing of Lysobacter sp. H23M41.</title>
        <authorList>
            <person name="Bae J.-W."/>
            <person name="Lee S.-Y."/>
        </authorList>
    </citation>
    <scope>NUCLEOTIDE SEQUENCE [LARGE SCALE GENOMIC DNA]</scope>
    <source>
        <strain evidence="3 4">H23M41</strain>
    </source>
</reference>
<gene>
    <name evidence="3" type="ORF">INQ42_01605</name>
</gene>
<name>A0A7S6ULA8_9GAMM</name>
<keyword evidence="2" id="KW-0732">Signal</keyword>
<feature type="signal peptide" evidence="2">
    <location>
        <begin position="1"/>
        <end position="19"/>
    </location>
</feature>